<organism evidence="2 3">
    <name type="scientific">Thalictrum thalictroides</name>
    <name type="common">Rue-anemone</name>
    <name type="synonym">Anemone thalictroides</name>
    <dbReference type="NCBI Taxonomy" id="46969"/>
    <lineage>
        <taxon>Eukaryota</taxon>
        <taxon>Viridiplantae</taxon>
        <taxon>Streptophyta</taxon>
        <taxon>Embryophyta</taxon>
        <taxon>Tracheophyta</taxon>
        <taxon>Spermatophyta</taxon>
        <taxon>Magnoliopsida</taxon>
        <taxon>Ranunculales</taxon>
        <taxon>Ranunculaceae</taxon>
        <taxon>Thalictroideae</taxon>
        <taxon>Thalictrum</taxon>
    </lineage>
</organism>
<evidence type="ECO:0000256" key="1">
    <source>
        <dbReference type="SAM" id="MobiDB-lite"/>
    </source>
</evidence>
<evidence type="ECO:0000313" key="2">
    <source>
        <dbReference type="EMBL" id="KAF5177987.1"/>
    </source>
</evidence>
<feature type="region of interest" description="Disordered" evidence="1">
    <location>
        <begin position="141"/>
        <end position="270"/>
    </location>
</feature>
<dbReference type="Proteomes" id="UP000554482">
    <property type="component" value="Unassembled WGS sequence"/>
</dbReference>
<reference evidence="2 3" key="1">
    <citation type="submission" date="2020-06" db="EMBL/GenBank/DDBJ databases">
        <title>Transcriptomic and genomic resources for Thalictrum thalictroides and T. hernandezii: Facilitating candidate gene discovery in an emerging model plant lineage.</title>
        <authorList>
            <person name="Arias T."/>
            <person name="Riano-Pachon D.M."/>
            <person name="Di Stilio V.S."/>
        </authorList>
    </citation>
    <scope>NUCLEOTIDE SEQUENCE [LARGE SCALE GENOMIC DNA]</scope>
    <source>
        <strain evidence="3">cv. WT478/WT964</strain>
        <tissue evidence="2">Leaves</tissue>
    </source>
</reference>
<gene>
    <name evidence="2" type="ORF">FRX31_032426</name>
</gene>
<dbReference type="EMBL" id="JABWDY010040638">
    <property type="protein sequence ID" value="KAF5177987.1"/>
    <property type="molecule type" value="Genomic_DNA"/>
</dbReference>
<feature type="compositionally biased region" description="Polar residues" evidence="1">
    <location>
        <begin position="249"/>
        <end position="262"/>
    </location>
</feature>
<feature type="compositionally biased region" description="Polar residues" evidence="1">
    <location>
        <begin position="187"/>
        <end position="199"/>
    </location>
</feature>
<comment type="caution">
    <text evidence="2">The sequence shown here is derived from an EMBL/GenBank/DDBJ whole genome shotgun (WGS) entry which is preliminary data.</text>
</comment>
<accession>A0A7J6UZB4</accession>
<keyword evidence="3" id="KW-1185">Reference proteome</keyword>
<protein>
    <submittedName>
        <fullName evidence="2">Uncharacterized protein</fullName>
    </submittedName>
</protein>
<evidence type="ECO:0000313" key="3">
    <source>
        <dbReference type="Proteomes" id="UP000554482"/>
    </source>
</evidence>
<feature type="compositionally biased region" description="Polar residues" evidence="1">
    <location>
        <begin position="142"/>
        <end position="167"/>
    </location>
</feature>
<feature type="region of interest" description="Disordered" evidence="1">
    <location>
        <begin position="284"/>
        <end position="307"/>
    </location>
</feature>
<sequence length="307" mass="33552">MLLSSSGLVLSLNWKLPEASCPIKWSRFALLLTGERPKANLFALIRILALHDAVLGSISETPSVFPLKIVWQPYQGIELPEFFAEQRKLGRSRLISYAWNTLFIINQIVVHNSLASKSSPIMPLIWEAQICTFTGEVASGRSPVNNNANLDHSTGQETSGSSQFNDNTKPEEDSNMYHSPGHEFGYHSNSGSSSTASPRTQRDMLEPLSTVLETRPMPTVSEPMPTASEQMLPPGAEPFEPTDAEPSESVPTDSEPTESVPTVSEPMQPMPTASEQMLQTVGEPFEPTESKSRGAFAEITPENGNGH</sequence>
<dbReference type="AlphaFoldDB" id="A0A7J6UZB4"/>
<proteinExistence type="predicted"/>
<name>A0A7J6UZB4_THATH</name>